<evidence type="ECO:0000313" key="3">
    <source>
        <dbReference type="Proteomes" id="UP000552241"/>
    </source>
</evidence>
<reference evidence="2 3" key="1">
    <citation type="submission" date="2020-07" db="EMBL/GenBank/DDBJ databases">
        <title>Moheibacter lacus sp. nov., a member of the family Flavobacteriaceae isolated from freshwater lake sediment.</title>
        <authorList>
            <person name="Liu Y."/>
        </authorList>
    </citation>
    <scope>NUCLEOTIDE SEQUENCE [LARGE SCALE GENOMIC DNA]</scope>
    <source>
        <strain evidence="2 3">BDHS18</strain>
    </source>
</reference>
<organism evidence="2 3">
    <name type="scientific">Moheibacter lacus</name>
    <dbReference type="NCBI Taxonomy" id="2745851"/>
    <lineage>
        <taxon>Bacteria</taxon>
        <taxon>Pseudomonadati</taxon>
        <taxon>Bacteroidota</taxon>
        <taxon>Flavobacteriia</taxon>
        <taxon>Flavobacteriales</taxon>
        <taxon>Weeksellaceae</taxon>
        <taxon>Moheibacter</taxon>
    </lineage>
</organism>
<dbReference type="RefSeq" id="WP_182043461.1">
    <property type="nucleotide sequence ID" value="NZ_JACDZE010000002.1"/>
</dbReference>
<evidence type="ECO:0000256" key="1">
    <source>
        <dbReference type="SAM" id="Phobius"/>
    </source>
</evidence>
<keyword evidence="1" id="KW-0812">Transmembrane</keyword>
<gene>
    <name evidence="2" type="ORF">HU137_08735</name>
</gene>
<accession>A0A838ZJN8</accession>
<keyword evidence="1" id="KW-0472">Membrane</keyword>
<dbReference type="Proteomes" id="UP000552241">
    <property type="component" value="Unassembled WGS sequence"/>
</dbReference>
<dbReference type="EMBL" id="JACDZE010000002">
    <property type="protein sequence ID" value="MBA5629851.1"/>
    <property type="molecule type" value="Genomic_DNA"/>
</dbReference>
<keyword evidence="1" id="KW-1133">Transmembrane helix</keyword>
<dbReference type="Pfam" id="PF19628">
    <property type="entry name" value="DUF6132"/>
    <property type="match status" value="1"/>
</dbReference>
<evidence type="ECO:0000313" key="2">
    <source>
        <dbReference type="EMBL" id="MBA5629851.1"/>
    </source>
</evidence>
<keyword evidence="3" id="KW-1185">Reference proteome</keyword>
<proteinExistence type="predicted"/>
<comment type="caution">
    <text evidence="2">The sequence shown here is derived from an EMBL/GenBank/DDBJ whole genome shotgun (WGS) entry which is preliminary data.</text>
</comment>
<protein>
    <recommendedName>
        <fullName evidence="4">YtxH domain-containing protein</fullName>
    </recommendedName>
</protein>
<dbReference type="AlphaFoldDB" id="A0A838ZJN8"/>
<feature type="transmembrane region" description="Helical" evidence="1">
    <location>
        <begin position="12"/>
        <end position="29"/>
    </location>
</feature>
<feature type="transmembrane region" description="Helical" evidence="1">
    <location>
        <begin position="41"/>
        <end position="60"/>
    </location>
</feature>
<sequence length="65" mass="6960">MKNFVVKHKLTLIGIALGAIGGFFYWQQIGCDSGSCAITSNPLNSTVYGSVMGGLFLSIFKKNSK</sequence>
<dbReference type="InterPro" id="IPR045764">
    <property type="entry name" value="DUF6132"/>
</dbReference>
<name>A0A838ZJN8_9FLAO</name>
<evidence type="ECO:0008006" key="4">
    <source>
        <dbReference type="Google" id="ProtNLM"/>
    </source>
</evidence>